<dbReference type="Gene3D" id="3.30.1220.10">
    <property type="entry name" value="CobW-like, C-terminal domain"/>
    <property type="match status" value="1"/>
</dbReference>
<evidence type="ECO:0000259" key="7">
    <source>
        <dbReference type="SMART" id="SM00833"/>
    </source>
</evidence>
<dbReference type="PANTHER" id="PTHR13748">
    <property type="entry name" value="COBW-RELATED"/>
    <property type="match status" value="1"/>
</dbReference>
<dbReference type="Pfam" id="PF07683">
    <property type="entry name" value="CobW_C"/>
    <property type="match status" value="1"/>
</dbReference>
<dbReference type="EMBL" id="JDST02000059">
    <property type="protein sequence ID" value="KFB76251.1"/>
    <property type="molecule type" value="Genomic_DNA"/>
</dbReference>
<dbReference type="EMBL" id="CP058708">
    <property type="protein sequence ID" value="QLH51389.1"/>
    <property type="molecule type" value="Genomic_DNA"/>
</dbReference>
<comment type="similarity">
    <text evidence="4">Belongs to the SIMIBI class G3E GTPase family. ZNG1 subfamily.</text>
</comment>
<reference evidence="9" key="3">
    <citation type="submission" date="2020-06" db="EMBL/GenBank/DDBJ databases">
        <authorList>
            <person name="Arumugam K."/>
            <person name="Besarab I."/>
            <person name="Haryono M."/>
            <person name="Bagci C."/>
            <person name="Beier S."/>
            <person name="Buchfink B."/>
            <person name="Gorska A."/>
            <person name="Qiu G."/>
            <person name="Huson D.H."/>
            <person name="Williams R.B."/>
        </authorList>
    </citation>
    <scope>NUCLEOTIDE SEQUENCE</scope>
    <source>
        <strain evidence="9">SSA1</strain>
    </source>
</reference>
<evidence type="ECO:0000313" key="11">
    <source>
        <dbReference type="Proteomes" id="UP000509684"/>
    </source>
</evidence>
<dbReference type="Pfam" id="PF02492">
    <property type="entry name" value="cobW"/>
    <property type="match status" value="1"/>
</dbReference>
<dbReference type="STRING" id="1453999.AW06_002673"/>
<accession>A0A7D5NFP7</accession>
<dbReference type="InterPro" id="IPR027417">
    <property type="entry name" value="P-loop_NTPase"/>
</dbReference>
<feature type="domain" description="CobW C-terminal" evidence="7">
    <location>
        <begin position="252"/>
        <end position="350"/>
    </location>
</feature>
<dbReference type="SUPFAM" id="SSF90002">
    <property type="entry name" value="Hypothetical protein YjiA, C-terminal domain"/>
    <property type="match status" value="1"/>
</dbReference>
<dbReference type="InterPro" id="IPR003495">
    <property type="entry name" value="CobW/HypB/UreG_nucleotide-bd"/>
</dbReference>
<dbReference type="GO" id="GO:0000166">
    <property type="term" value="F:nucleotide binding"/>
    <property type="evidence" value="ECO:0007669"/>
    <property type="project" value="UniProtKB-KW"/>
</dbReference>
<dbReference type="PANTHER" id="PTHR13748:SF62">
    <property type="entry name" value="COBW DOMAIN-CONTAINING PROTEIN"/>
    <property type="match status" value="1"/>
</dbReference>
<evidence type="ECO:0000256" key="3">
    <source>
        <dbReference type="ARBA" id="ARBA00023186"/>
    </source>
</evidence>
<dbReference type="SUPFAM" id="SSF52540">
    <property type="entry name" value="P-loop containing nucleoside triphosphate hydrolases"/>
    <property type="match status" value="1"/>
</dbReference>
<reference evidence="9 11" key="2">
    <citation type="journal article" date="2019" name="Microbiome">
        <title>Annotated bacterial chromosomes from frame-shift-corrected long-read metagenomic data.</title>
        <authorList>
            <person name="Arumugam K."/>
            <person name="Bagci C."/>
            <person name="Bessarab I."/>
            <person name="Beier S."/>
            <person name="Buchfink B."/>
            <person name="Gorska A."/>
            <person name="Qiu G."/>
            <person name="Huson D.H."/>
            <person name="Williams R.B.H."/>
        </authorList>
    </citation>
    <scope>NUCLEOTIDE SEQUENCE [LARGE SCALE GENOMIC DNA]</scope>
    <source>
        <strain evidence="9">SSA1</strain>
    </source>
</reference>
<name>A0A080M5G7_9PROT</name>
<dbReference type="InterPro" id="IPR051316">
    <property type="entry name" value="Zinc-reg_GTPase_activator"/>
</dbReference>
<evidence type="ECO:0000313" key="8">
    <source>
        <dbReference type="EMBL" id="KFB76251.1"/>
    </source>
</evidence>
<dbReference type="CDD" id="cd03112">
    <property type="entry name" value="CobW-like"/>
    <property type="match status" value="1"/>
</dbReference>
<evidence type="ECO:0000256" key="5">
    <source>
        <dbReference type="ARBA" id="ARBA00045658"/>
    </source>
</evidence>
<evidence type="ECO:0000256" key="2">
    <source>
        <dbReference type="ARBA" id="ARBA00022801"/>
    </source>
</evidence>
<dbReference type="AlphaFoldDB" id="A0A080M5G7"/>
<keyword evidence="10" id="KW-1185">Reference proteome</keyword>
<evidence type="ECO:0000256" key="6">
    <source>
        <dbReference type="ARBA" id="ARBA00049117"/>
    </source>
</evidence>
<keyword evidence="2" id="KW-0378">Hydrolase</keyword>
<dbReference type="RefSeq" id="WP_034950157.1">
    <property type="nucleotide sequence ID" value="NZ_JDST02000059.1"/>
</dbReference>
<dbReference type="Gene3D" id="3.40.50.300">
    <property type="entry name" value="P-loop containing nucleotide triphosphate hydrolases"/>
    <property type="match status" value="1"/>
</dbReference>
<evidence type="ECO:0000313" key="10">
    <source>
        <dbReference type="Proteomes" id="UP000021315"/>
    </source>
</evidence>
<comment type="catalytic activity">
    <reaction evidence="6">
        <text>GTP + H2O = GDP + phosphate + H(+)</text>
        <dbReference type="Rhea" id="RHEA:19669"/>
        <dbReference type="ChEBI" id="CHEBI:15377"/>
        <dbReference type="ChEBI" id="CHEBI:15378"/>
        <dbReference type="ChEBI" id="CHEBI:37565"/>
        <dbReference type="ChEBI" id="CHEBI:43474"/>
        <dbReference type="ChEBI" id="CHEBI:58189"/>
    </reaction>
    <physiologicalReaction direction="left-to-right" evidence="6">
        <dbReference type="Rhea" id="RHEA:19670"/>
    </physiologicalReaction>
</comment>
<reference evidence="8 10" key="1">
    <citation type="submission" date="2014-02" db="EMBL/GenBank/DDBJ databases">
        <title>Expanding our view of genomic diversity in Candidatus Accumulibacter clades.</title>
        <authorList>
            <person name="Skennerton C.T."/>
            <person name="Barr J.J."/>
            <person name="Slater F.R."/>
            <person name="Bond P.L."/>
            <person name="Tyson G.W."/>
        </authorList>
    </citation>
    <scope>NUCLEOTIDE SEQUENCE [LARGE SCALE GENOMIC DNA]</scope>
    <source>
        <strain evidence="10">SK-02</strain>
    </source>
</reference>
<keyword evidence="3" id="KW-0143">Chaperone</keyword>
<dbReference type="InterPro" id="IPR036627">
    <property type="entry name" value="CobW-likC_sf"/>
</dbReference>
<gene>
    <name evidence="8" type="primary">yjiA</name>
    <name evidence="8" type="ORF">AW06_002673</name>
    <name evidence="9" type="ORF">HWD57_17440</name>
</gene>
<comment type="function">
    <text evidence="5">Zinc chaperone that directly transfers zinc cofactor to target proteins, thereby activating them. Zinc is transferred from the CXCC motif in the GTPase domain to the zinc binding site in target proteins in a process requiring GTP hydrolysis.</text>
</comment>
<evidence type="ECO:0000256" key="1">
    <source>
        <dbReference type="ARBA" id="ARBA00022741"/>
    </source>
</evidence>
<dbReference type="Proteomes" id="UP000509684">
    <property type="component" value="Chromosome"/>
</dbReference>
<dbReference type="GO" id="GO:0016787">
    <property type="term" value="F:hydrolase activity"/>
    <property type="evidence" value="ECO:0007669"/>
    <property type="project" value="UniProtKB-KW"/>
</dbReference>
<evidence type="ECO:0000256" key="4">
    <source>
        <dbReference type="ARBA" id="ARBA00034320"/>
    </source>
</evidence>
<protein>
    <submittedName>
        <fullName evidence="8 9">GTP-binding protein</fullName>
    </submittedName>
</protein>
<dbReference type="SMART" id="SM00833">
    <property type="entry name" value="CobW_C"/>
    <property type="match status" value="1"/>
</dbReference>
<organism evidence="8 10">
    <name type="scientific">Candidatus Accumulibacter cognatus</name>
    <dbReference type="NCBI Taxonomy" id="2954383"/>
    <lineage>
        <taxon>Bacteria</taxon>
        <taxon>Pseudomonadati</taxon>
        <taxon>Pseudomonadota</taxon>
        <taxon>Betaproteobacteria</taxon>
        <taxon>Candidatus Accumulibacter</taxon>
    </lineage>
</organism>
<dbReference type="InterPro" id="IPR011629">
    <property type="entry name" value="CobW-like_C"/>
</dbReference>
<dbReference type="KEGG" id="acog:HWD57_17440"/>
<keyword evidence="1" id="KW-0547">Nucleotide-binding</keyword>
<accession>A0A080M5G7</accession>
<proteinExistence type="inferred from homology"/>
<dbReference type="Proteomes" id="UP000021315">
    <property type="component" value="Unassembled WGS sequence"/>
</dbReference>
<dbReference type="GO" id="GO:0005737">
    <property type="term" value="C:cytoplasm"/>
    <property type="evidence" value="ECO:0007669"/>
    <property type="project" value="TreeGrafter"/>
</dbReference>
<sequence>MFSQDTDRRIPVTLLTGFLGAGKTTLLNHLLSQPEMANAAVLINEFGSVAVDHHLVTKIDEDLIMLDSGCICCTVRGDLTRSLTDLFMRSLQRKIVPINRVVIETTGLADPAPVIFTLMEDFFIAERFRIDGVVTVVDATHAAGQLAQHPEAVKQVAMADRLLLSKCDLAERSEIDQLSQTLRRINPAAAQIFVRRGEVALALISGCGLYDPGSKTPDVAGWLAEEKVREERRKAHGHHHHHHDVNRHDAEVYSFALTFDQPLQWLCFVEAVSMLLQGMGDRILRIKGLLNVIGDDKPRVVQCVQHTNYPYTRLDDWPAEAPYNDKHSRLVFIVRGLDQLLIEKAFAMFCGVLDGERREALVAEGRMK</sequence>
<evidence type="ECO:0000313" key="9">
    <source>
        <dbReference type="EMBL" id="QLH51389.1"/>
    </source>
</evidence>